<gene>
    <name evidence="1" type="ORF">B296_00038116</name>
</gene>
<name>A0A426ZT84_ENSVE</name>
<organism evidence="1 2">
    <name type="scientific">Ensete ventricosum</name>
    <name type="common">Abyssinian banana</name>
    <name type="synonym">Musa ensete</name>
    <dbReference type="NCBI Taxonomy" id="4639"/>
    <lineage>
        <taxon>Eukaryota</taxon>
        <taxon>Viridiplantae</taxon>
        <taxon>Streptophyta</taxon>
        <taxon>Embryophyta</taxon>
        <taxon>Tracheophyta</taxon>
        <taxon>Spermatophyta</taxon>
        <taxon>Magnoliopsida</taxon>
        <taxon>Liliopsida</taxon>
        <taxon>Zingiberales</taxon>
        <taxon>Musaceae</taxon>
        <taxon>Ensete</taxon>
    </lineage>
</organism>
<proteinExistence type="predicted"/>
<reference evidence="1 2" key="1">
    <citation type="journal article" date="2014" name="Agronomy (Basel)">
        <title>A Draft Genome Sequence for Ensete ventricosum, the Drought-Tolerant Tree Against Hunger.</title>
        <authorList>
            <person name="Harrison J."/>
            <person name="Moore K.A."/>
            <person name="Paszkiewicz K."/>
            <person name="Jones T."/>
            <person name="Grant M."/>
            <person name="Ambacheew D."/>
            <person name="Muzemil S."/>
            <person name="Studholme D.J."/>
        </authorList>
    </citation>
    <scope>NUCLEOTIDE SEQUENCE [LARGE SCALE GENOMIC DNA]</scope>
</reference>
<dbReference type="EMBL" id="AMZH03005110">
    <property type="protein sequence ID" value="RRT67233.1"/>
    <property type="molecule type" value="Genomic_DNA"/>
</dbReference>
<comment type="caution">
    <text evidence="1">The sequence shown here is derived from an EMBL/GenBank/DDBJ whole genome shotgun (WGS) entry which is preliminary data.</text>
</comment>
<evidence type="ECO:0000313" key="1">
    <source>
        <dbReference type="EMBL" id="RRT67233.1"/>
    </source>
</evidence>
<accession>A0A426ZT84</accession>
<dbReference type="Proteomes" id="UP000287651">
    <property type="component" value="Unassembled WGS sequence"/>
</dbReference>
<evidence type="ECO:0000313" key="2">
    <source>
        <dbReference type="Proteomes" id="UP000287651"/>
    </source>
</evidence>
<dbReference type="AlphaFoldDB" id="A0A426ZT84"/>
<protein>
    <submittedName>
        <fullName evidence="1">Uncharacterized protein</fullName>
    </submittedName>
</protein>
<sequence>MYHLRNSKYSPFPMYLPMGSRTSSVSQKKVILINFAQSRVSIDFLCTVSEIQIKTIPNVLALRKLYELSFTKKHDGYKLCTKSRVNSSFDRFFMLRLINQNTGHSQRISPWEVI</sequence>